<proteinExistence type="predicted"/>
<organism evidence="1 2">
    <name type="scientific">Paenibacillus xylanexedens</name>
    <dbReference type="NCBI Taxonomy" id="528191"/>
    <lineage>
        <taxon>Bacteria</taxon>
        <taxon>Bacillati</taxon>
        <taxon>Bacillota</taxon>
        <taxon>Bacilli</taxon>
        <taxon>Bacillales</taxon>
        <taxon>Paenibacillaceae</taxon>
        <taxon>Paenibacillus</taxon>
    </lineage>
</organism>
<gene>
    <name evidence="1" type="ORF">J2Z28_004542</name>
</gene>
<name>A0ABS4RYA8_PAEXY</name>
<comment type="caution">
    <text evidence="1">The sequence shown here is derived from an EMBL/GenBank/DDBJ whole genome shotgun (WGS) entry which is preliminary data.</text>
</comment>
<dbReference type="EMBL" id="JAGIKV010000019">
    <property type="protein sequence ID" value="MBP2247873.1"/>
    <property type="molecule type" value="Genomic_DNA"/>
</dbReference>
<dbReference type="Proteomes" id="UP000810207">
    <property type="component" value="Unassembled WGS sequence"/>
</dbReference>
<evidence type="ECO:0000313" key="2">
    <source>
        <dbReference type="Proteomes" id="UP000810207"/>
    </source>
</evidence>
<sequence length="39" mass="4696">MPHELMAFSMRERAAIYAMISIRVEEEKKERSKSRARKK</sequence>
<keyword evidence="2" id="KW-1185">Reference proteome</keyword>
<accession>A0ABS4RYA8</accession>
<reference evidence="1 2" key="1">
    <citation type="submission" date="2021-03" db="EMBL/GenBank/DDBJ databases">
        <title>Genomic Encyclopedia of Type Strains, Phase IV (KMG-IV): sequencing the most valuable type-strain genomes for metagenomic binning, comparative biology and taxonomic classification.</title>
        <authorList>
            <person name="Goeker M."/>
        </authorList>
    </citation>
    <scope>NUCLEOTIDE SEQUENCE [LARGE SCALE GENOMIC DNA]</scope>
    <source>
        <strain evidence="1 2">DSM 21292</strain>
    </source>
</reference>
<protein>
    <submittedName>
        <fullName evidence="1">Uncharacterized protein</fullName>
    </submittedName>
</protein>
<evidence type="ECO:0000313" key="1">
    <source>
        <dbReference type="EMBL" id="MBP2247873.1"/>
    </source>
</evidence>